<sequence length="319" mass="35514">MVTTSTSMAALQESLSLEPKYIPVLRLLQASQDAQEVTVGVRDGTAHVLRCLKVWFDLPSDVLCIAVNVMDRFLTSMKVKARHMACISVAAFQIACRYIMTNRVPDSADILAISQSNCTPGDLSRMEQVITSKLGISYNSSPVTVAIFLRIFHDLLKEGGNELYSSVMHEAEIWTLTEVISCDAGCSNFRPSEVALVLLCSLFDSGIASLNPPPPASTVLSIVAYFAHLQKLCQIPELKFYECHSAVLTALNWYHARTTLPNKQRLVWKLSNRTLKKLRPTERHVFTLPTIDEHGQLQLPTKMFRSYGSTSSEEGWSSE</sequence>
<evidence type="ECO:0000256" key="1">
    <source>
        <dbReference type="RuleBase" id="RU000383"/>
    </source>
</evidence>
<dbReference type="InterPro" id="IPR013763">
    <property type="entry name" value="Cyclin-like_dom"/>
</dbReference>
<reference evidence="3 4" key="1">
    <citation type="submission" date="2023-09" db="EMBL/GenBank/DDBJ databases">
        <title>Nesidiocoris tenuis whole genome shotgun sequence.</title>
        <authorList>
            <person name="Shibata T."/>
            <person name="Shimoda M."/>
            <person name="Kobayashi T."/>
            <person name="Uehara T."/>
        </authorList>
    </citation>
    <scope>NUCLEOTIDE SEQUENCE [LARGE SCALE GENOMIC DNA]</scope>
    <source>
        <strain evidence="3 4">Japan</strain>
    </source>
</reference>
<proteinExistence type="inferred from homology"/>
<gene>
    <name evidence="3" type="ORF">NTJ_06831</name>
</gene>
<keyword evidence="4" id="KW-1185">Reference proteome</keyword>
<evidence type="ECO:0000313" key="4">
    <source>
        <dbReference type="Proteomes" id="UP001307889"/>
    </source>
</evidence>
<dbReference type="InterPro" id="IPR039361">
    <property type="entry name" value="Cyclin"/>
</dbReference>
<evidence type="ECO:0000259" key="2">
    <source>
        <dbReference type="SMART" id="SM00385"/>
    </source>
</evidence>
<dbReference type="EMBL" id="AP028912">
    <property type="protein sequence ID" value="BES94022.1"/>
    <property type="molecule type" value="Genomic_DNA"/>
</dbReference>
<dbReference type="SMART" id="SM00385">
    <property type="entry name" value="CYCLIN"/>
    <property type="match status" value="1"/>
</dbReference>
<dbReference type="SUPFAM" id="SSF47954">
    <property type="entry name" value="Cyclin-like"/>
    <property type="match status" value="1"/>
</dbReference>
<protein>
    <submittedName>
        <fullName evidence="3">Cyclin, N-terminal domain</fullName>
    </submittedName>
</protein>
<dbReference type="PANTHER" id="PTHR10177">
    <property type="entry name" value="CYCLINS"/>
    <property type="match status" value="1"/>
</dbReference>
<dbReference type="Pfam" id="PF00134">
    <property type="entry name" value="Cyclin_N"/>
    <property type="match status" value="1"/>
</dbReference>
<organism evidence="3 4">
    <name type="scientific">Nesidiocoris tenuis</name>
    <dbReference type="NCBI Taxonomy" id="355587"/>
    <lineage>
        <taxon>Eukaryota</taxon>
        <taxon>Metazoa</taxon>
        <taxon>Ecdysozoa</taxon>
        <taxon>Arthropoda</taxon>
        <taxon>Hexapoda</taxon>
        <taxon>Insecta</taxon>
        <taxon>Pterygota</taxon>
        <taxon>Neoptera</taxon>
        <taxon>Paraneoptera</taxon>
        <taxon>Hemiptera</taxon>
        <taxon>Heteroptera</taxon>
        <taxon>Panheteroptera</taxon>
        <taxon>Cimicomorpha</taxon>
        <taxon>Miridae</taxon>
        <taxon>Dicyphina</taxon>
        <taxon>Nesidiocoris</taxon>
    </lineage>
</organism>
<comment type="similarity">
    <text evidence="1">Belongs to the cyclin family.</text>
</comment>
<dbReference type="Gene3D" id="1.10.472.10">
    <property type="entry name" value="Cyclin-like"/>
    <property type="match status" value="2"/>
</dbReference>
<keyword evidence="1" id="KW-0195">Cyclin</keyword>
<accession>A0ABN7ARP3</accession>
<dbReference type="Proteomes" id="UP001307889">
    <property type="component" value="Chromosome 4"/>
</dbReference>
<dbReference type="InterPro" id="IPR036915">
    <property type="entry name" value="Cyclin-like_sf"/>
</dbReference>
<name>A0ABN7ARP3_9HEMI</name>
<dbReference type="InterPro" id="IPR006671">
    <property type="entry name" value="Cyclin_N"/>
</dbReference>
<evidence type="ECO:0000313" key="3">
    <source>
        <dbReference type="EMBL" id="BES94022.1"/>
    </source>
</evidence>
<feature type="domain" description="Cyclin-like" evidence="2">
    <location>
        <begin position="47"/>
        <end position="132"/>
    </location>
</feature>